<evidence type="ECO:0000256" key="5">
    <source>
        <dbReference type="ARBA" id="ARBA00022679"/>
    </source>
</evidence>
<dbReference type="PANTHER" id="PTHR33799:SF1">
    <property type="entry name" value="PTS SYSTEM MANNOSE-SPECIFIC EIIAB COMPONENT-RELATED"/>
    <property type="match status" value="1"/>
</dbReference>
<dbReference type="CDD" id="cd00006">
    <property type="entry name" value="PTS_IIA_man"/>
    <property type="match status" value="1"/>
</dbReference>
<keyword evidence="7" id="KW-0418">Kinase</keyword>
<keyword evidence="6" id="KW-0598">Phosphotransferase system</keyword>
<dbReference type="PROSITE" id="PS51096">
    <property type="entry name" value="PTS_EIIA_TYPE_4"/>
    <property type="match status" value="1"/>
</dbReference>
<sequence length="133" mass="14257">MIGILIISHCDIGKELLNAAELIMGKLDAASSISITQATESEDLLKTIAEEIKSLDRGKGVLVLTDMFGGTPSNLSLSFLQEEMVEVLTGVNLPMLVEVVQNRERLSLSELGVKAQEEGKKGIALAGNLLKSY</sequence>
<gene>
    <name evidence="9" type="ORF">PITCH_A1430022</name>
</gene>
<evidence type="ECO:0000256" key="6">
    <source>
        <dbReference type="ARBA" id="ARBA00022683"/>
    </source>
</evidence>
<dbReference type="Pfam" id="PF03610">
    <property type="entry name" value="EIIA-man"/>
    <property type="match status" value="1"/>
</dbReference>
<feature type="domain" description="PTS EIIA type-4" evidence="8">
    <location>
        <begin position="1"/>
        <end position="123"/>
    </location>
</feature>
<dbReference type="PANTHER" id="PTHR33799">
    <property type="entry name" value="PTS PERMEASE-RELATED-RELATED"/>
    <property type="match status" value="1"/>
</dbReference>
<dbReference type="InterPro" id="IPR051471">
    <property type="entry name" value="Bacterial_PTS_sugar_comp"/>
</dbReference>
<reference evidence="9" key="1">
    <citation type="submission" date="2018-01" db="EMBL/GenBank/DDBJ databases">
        <authorList>
            <person name="Regsiter A."/>
            <person name="William W."/>
        </authorList>
    </citation>
    <scope>NUCLEOTIDE SEQUENCE</scope>
    <source>
        <strain evidence="9">TRIP AH-1</strain>
    </source>
</reference>
<comment type="subcellular location">
    <subcellularLocation>
        <location evidence="1">Cytoplasm</location>
    </subcellularLocation>
</comment>
<dbReference type="SUPFAM" id="SSF53062">
    <property type="entry name" value="PTS system fructose IIA component-like"/>
    <property type="match status" value="1"/>
</dbReference>
<evidence type="ECO:0000256" key="4">
    <source>
        <dbReference type="ARBA" id="ARBA00022597"/>
    </source>
</evidence>
<dbReference type="GO" id="GO:0005737">
    <property type="term" value="C:cytoplasm"/>
    <property type="evidence" value="ECO:0007669"/>
    <property type="project" value="UniProtKB-SubCell"/>
</dbReference>
<dbReference type="Gene3D" id="3.40.50.510">
    <property type="entry name" value="Phosphotransferase system, mannose-type IIA component"/>
    <property type="match status" value="1"/>
</dbReference>
<evidence type="ECO:0000259" key="8">
    <source>
        <dbReference type="PROSITE" id="PS51096"/>
    </source>
</evidence>
<dbReference type="GO" id="GO:0009401">
    <property type="term" value="P:phosphoenolpyruvate-dependent sugar phosphotransferase system"/>
    <property type="evidence" value="ECO:0007669"/>
    <property type="project" value="UniProtKB-KW"/>
</dbReference>
<keyword evidence="4" id="KW-0762">Sugar transport</keyword>
<evidence type="ECO:0000256" key="2">
    <source>
        <dbReference type="ARBA" id="ARBA00022448"/>
    </source>
</evidence>
<evidence type="ECO:0000256" key="3">
    <source>
        <dbReference type="ARBA" id="ARBA00022490"/>
    </source>
</evidence>
<dbReference type="GO" id="GO:0016301">
    <property type="term" value="F:kinase activity"/>
    <property type="evidence" value="ECO:0007669"/>
    <property type="project" value="UniProtKB-KW"/>
</dbReference>
<dbReference type="AlphaFoldDB" id="A0A445MT47"/>
<dbReference type="GO" id="GO:0016020">
    <property type="term" value="C:membrane"/>
    <property type="evidence" value="ECO:0007669"/>
    <property type="project" value="InterPro"/>
</dbReference>
<keyword evidence="3" id="KW-0963">Cytoplasm</keyword>
<dbReference type="InterPro" id="IPR033887">
    <property type="entry name" value="PTS_IIA_man"/>
</dbReference>
<evidence type="ECO:0000313" key="9">
    <source>
        <dbReference type="EMBL" id="SPD72638.1"/>
    </source>
</evidence>
<dbReference type="InterPro" id="IPR036662">
    <property type="entry name" value="PTS_EIIA_man-typ_sf"/>
</dbReference>
<proteinExistence type="predicted"/>
<accession>A0A445MT47</accession>
<name>A0A445MT47_9BACT</name>
<dbReference type="EMBL" id="OJIN01000050">
    <property type="protein sequence ID" value="SPD72638.1"/>
    <property type="molecule type" value="Genomic_DNA"/>
</dbReference>
<evidence type="ECO:0000256" key="7">
    <source>
        <dbReference type="ARBA" id="ARBA00022777"/>
    </source>
</evidence>
<protein>
    <submittedName>
        <fullName evidence="9">PTS system fructose IIA component</fullName>
    </submittedName>
</protein>
<dbReference type="InterPro" id="IPR004701">
    <property type="entry name" value="PTS_EIIA_man-typ"/>
</dbReference>
<evidence type="ECO:0000256" key="1">
    <source>
        <dbReference type="ARBA" id="ARBA00004496"/>
    </source>
</evidence>
<keyword evidence="2" id="KW-0813">Transport</keyword>
<organism evidence="9">
    <name type="scientific">uncultured Desulfobacterium sp</name>
    <dbReference type="NCBI Taxonomy" id="201089"/>
    <lineage>
        <taxon>Bacteria</taxon>
        <taxon>Pseudomonadati</taxon>
        <taxon>Thermodesulfobacteriota</taxon>
        <taxon>Desulfobacteria</taxon>
        <taxon>Desulfobacterales</taxon>
        <taxon>Desulfobacteriaceae</taxon>
        <taxon>Desulfobacterium</taxon>
        <taxon>environmental samples</taxon>
    </lineage>
</organism>
<keyword evidence="5" id="KW-0808">Transferase</keyword>